<keyword evidence="1" id="KW-0812">Transmembrane</keyword>
<dbReference type="RefSeq" id="WP_089285500.1">
    <property type="nucleotide sequence ID" value="NZ_FZOJ01000057.1"/>
</dbReference>
<accession>A0A239KWV8</accession>
<dbReference type="AlphaFoldDB" id="A0A239KWV8"/>
<proteinExistence type="predicted"/>
<feature type="transmembrane region" description="Helical" evidence="1">
    <location>
        <begin position="37"/>
        <end position="61"/>
    </location>
</feature>
<evidence type="ECO:0000313" key="2">
    <source>
        <dbReference type="EMBL" id="SNT22711.1"/>
    </source>
</evidence>
<dbReference type="EMBL" id="FZOJ01000057">
    <property type="protein sequence ID" value="SNT22711.1"/>
    <property type="molecule type" value="Genomic_DNA"/>
</dbReference>
<evidence type="ECO:0000313" key="3">
    <source>
        <dbReference type="Proteomes" id="UP000198304"/>
    </source>
</evidence>
<dbReference type="Proteomes" id="UP000198304">
    <property type="component" value="Unassembled WGS sequence"/>
</dbReference>
<sequence length="99" mass="11327">MKKMLIIMTIVTVLIWMCGISTLFIKSIQSISPFLAYYIKVGLFLSMIPAGINIIFSMYLLVVYKKSIIKSKAELIFGCNIVYLLALLRIFQRAIERSI</sequence>
<reference evidence="2 3" key="1">
    <citation type="submission" date="2017-06" db="EMBL/GenBank/DDBJ databases">
        <authorList>
            <person name="Kim H.J."/>
            <person name="Triplett B.A."/>
        </authorList>
    </citation>
    <scope>NUCLEOTIDE SEQUENCE [LARGE SCALE GENOMIC DNA]</scope>
    <source>
        <strain evidence="2 3">SCA</strain>
    </source>
</reference>
<protein>
    <submittedName>
        <fullName evidence="2">Uncharacterized protein</fullName>
    </submittedName>
</protein>
<feature type="transmembrane region" description="Helical" evidence="1">
    <location>
        <begin position="6"/>
        <end position="25"/>
    </location>
</feature>
<feature type="transmembrane region" description="Helical" evidence="1">
    <location>
        <begin position="73"/>
        <end position="91"/>
    </location>
</feature>
<evidence type="ECO:0000256" key="1">
    <source>
        <dbReference type="SAM" id="Phobius"/>
    </source>
</evidence>
<keyword evidence="1" id="KW-0472">Membrane</keyword>
<keyword evidence="1" id="KW-1133">Transmembrane helix</keyword>
<organism evidence="2 3">
    <name type="scientific">Anaerovirgula multivorans</name>
    <dbReference type="NCBI Taxonomy" id="312168"/>
    <lineage>
        <taxon>Bacteria</taxon>
        <taxon>Bacillati</taxon>
        <taxon>Bacillota</taxon>
        <taxon>Clostridia</taxon>
        <taxon>Peptostreptococcales</taxon>
        <taxon>Natronincolaceae</taxon>
        <taxon>Anaerovirgula</taxon>
    </lineage>
</organism>
<gene>
    <name evidence="2" type="ORF">SAMN05446037_10573</name>
</gene>
<keyword evidence="3" id="KW-1185">Reference proteome</keyword>
<name>A0A239KWV8_9FIRM</name>